<proteinExistence type="predicted"/>
<dbReference type="Proteomes" id="UP000625711">
    <property type="component" value="Unassembled WGS sequence"/>
</dbReference>
<organism evidence="1 2">
    <name type="scientific">Rhynchophorus ferrugineus</name>
    <name type="common">Red palm weevil</name>
    <name type="synonym">Curculio ferrugineus</name>
    <dbReference type="NCBI Taxonomy" id="354439"/>
    <lineage>
        <taxon>Eukaryota</taxon>
        <taxon>Metazoa</taxon>
        <taxon>Ecdysozoa</taxon>
        <taxon>Arthropoda</taxon>
        <taxon>Hexapoda</taxon>
        <taxon>Insecta</taxon>
        <taxon>Pterygota</taxon>
        <taxon>Neoptera</taxon>
        <taxon>Endopterygota</taxon>
        <taxon>Coleoptera</taxon>
        <taxon>Polyphaga</taxon>
        <taxon>Cucujiformia</taxon>
        <taxon>Curculionidae</taxon>
        <taxon>Dryophthorinae</taxon>
        <taxon>Rhynchophorus</taxon>
    </lineage>
</organism>
<evidence type="ECO:0000313" key="1">
    <source>
        <dbReference type="EMBL" id="KAF7277328.1"/>
    </source>
</evidence>
<evidence type="ECO:0000313" key="2">
    <source>
        <dbReference type="Proteomes" id="UP000625711"/>
    </source>
</evidence>
<dbReference type="EMBL" id="JAACXV010002827">
    <property type="protein sequence ID" value="KAF7277328.1"/>
    <property type="molecule type" value="Genomic_DNA"/>
</dbReference>
<reference evidence="1" key="1">
    <citation type="submission" date="2020-08" db="EMBL/GenBank/DDBJ databases">
        <title>Genome sequencing and assembly of the red palm weevil Rhynchophorus ferrugineus.</title>
        <authorList>
            <person name="Dias G.B."/>
            <person name="Bergman C.M."/>
            <person name="Manee M."/>
        </authorList>
    </citation>
    <scope>NUCLEOTIDE SEQUENCE</scope>
    <source>
        <strain evidence="1">AA-2017</strain>
        <tissue evidence="1">Whole larva</tissue>
    </source>
</reference>
<comment type="caution">
    <text evidence="1">The sequence shown here is derived from an EMBL/GenBank/DDBJ whole genome shotgun (WGS) entry which is preliminary data.</text>
</comment>
<keyword evidence="2" id="KW-1185">Reference proteome</keyword>
<accession>A0A834IG70</accession>
<name>A0A834IG70_RHYFE</name>
<gene>
    <name evidence="1" type="ORF">GWI33_008664</name>
</gene>
<feature type="non-terminal residue" evidence="1">
    <location>
        <position position="1"/>
    </location>
</feature>
<protein>
    <submittedName>
        <fullName evidence="1">Uncharacterized protein</fullName>
    </submittedName>
</protein>
<sequence length="71" mass="8005">TERTLKPSSPLFPPHSESKTHYYNSNQFLGDEAAAGGANEGYEKGGAWFLEARRRFGQFEYYFLASNKPAI</sequence>
<dbReference type="AlphaFoldDB" id="A0A834IG70"/>